<organism evidence="13 14">
    <name type="scientific">Bodo saltans</name>
    <name type="common">Flagellated protozoan</name>
    <dbReference type="NCBI Taxonomy" id="75058"/>
    <lineage>
        <taxon>Eukaryota</taxon>
        <taxon>Discoba</taxon>
        <taxon>Euglenozoa</taxon>
        <taxon>Kinetoplastea</taxon>
        <taxon>Metakinetoplastina</taxon>
        <taxon>Eubodonida</taxon>
        <taxon>Bodonidae</taxon>
        <taxon>Bodo</taxon>
    </lineage>
</organism>
<dbReference type="OrthoDB" id="676979at2759"/>
<dbReference type="PANTHER" id="PTHR48052:SF8">
    <property type="entry name" value="LRR RECEPTOR-LIKE SERINE_THREONINE-PROTEIN KINASE FLS2"/>
    <property type="match status" value="1"/>
</dbReference>
<name>A0A0S4IX99_BODSA</name>
<evidence type="ECO:0000256" key="6">
    <source>
        <dbReference type="ARBA" id="ARBA00023136"/>
    </source>
</evidence>
<evidence type="ECO:0000256" key="5">
    <source>
        <dbReference type="ARBA" id="ARBA00022989"/>
    </source>
</evidence>
<proteinExistence type="predicted"/>
<feature type="compositionally biased region" description="Low complexity" evidence="10">
    <location>
        <begin position="537"/>
        <end position="548"/>
    </location>
</feature>
<feature type="transmembrane region" description="Helical" evidence="11">
    <location>
        <begin position="821"/>
        <end position="840"/>
    </location>
</feature>
<evidence type="ECO:0000256" key="12">
    <source>
        <dbReference type="SAM" id="SignalP"/>
    </source>
</evidence>
<reference evidence="14" key="1">
    <citation type="submission" date="2015-09" db="EMBL/GenBank/DDBJ databases">
        <authorList>
            <consortium name="Pathogen Informatics"/>
        </authorList>
    </citation>
    <scope>NUCLEOTIDE SEQUENCE [LARGE SCALE GENOMIC DNA]</scope>
    <source>
        <strain evidence="14">Lake Konstanz</strain>
    </source>
</reference>
<keyword evidence="2" id="KW-1003">Cell membrane</keyword>
<evidence type="ECO:0000256" key="1">
    <source>
        <dbReference type="ARBA" id="ARBA00004236"/>
    </source>
</evidence>
<evidence type="ECO:0000256" key="4">
    <source>
        <dbReference type="ARBA" id="ARBA00022729"/>
    </source>
</evidence>
<evidence type="ECO:0000256" key="11">
    <source>
        <dbReference type="SAM" id="Phobius"/>
    </source>
</evidence>
<comment type="subcellular location">
    <subcellularLocation>
        <location evidence="1">Cell membrane</location>
    </subcellularLocation>
    <subcellularLocation>
        <location evidence="9">Endomembrane system</location>
        <topology evidence="9">Single-pass membrane protein</topology>
    </subcellularLocation>
</comment>
<evidence type="ECO:0000313" key="14">
    <source>
        <dbReference type="Proteomes" id="UP000051952"/>
    </source>
</evidence>
<keyword evidence="5 11" id="KW-1133">Transmembrane helix</keyword>
<keyword evidence="14" id="KW-1185">Reference proteome</keyword>
<feature type="transmembrane region" description="Helical" evidence="11">
    <location>
        <begin position="577"/>
        <end position="603"/>
    </location>
</feature>
<dbReference type="SUPFAM" id="SSF52058">
    <property type="entry name" value="L domain-like"/>
    <property type="match status" value="2"/>
</dbReference>
<feature type="transmembrane region" description="Helical" evidence="11">
    <location>
        <begin position="673"/>
        <end position="695"/>
    </location>
</feature>
<feature type="transmembrane region" description="Helical" evidence="11">
    <location>
        <begin position="640"/>
        <end position="667"/>
    </location>
</feature>
<gene>
    <name evidence="13" type="ORF">BSAL_70090</name>
</gene>
<evidence type="ECO:0000256" key="8">
    <source>
        <dbReference type="ARBA" id="ARBA00023180"/>
    </source>
</evidence>
<dbReference type="AlphaFoldDB" id="A0A0S4IX99"/>
<feature type="transmembrane region" description="Helical" evidence="11">
    <location>
        <begin position="790"/>
        <end position="814"/>
    </location>
</feature>
<evidence type="ECO:0000256" key="9">
    <source>
        <dbReference type="ARBA" id="ARBA00037847"/>
    </source>
</evidence>
<dbReference type="GO" id="GO:0012505">
    <property type="term" value="C:endomembrane system"/>
    <property type="evidence" value="ECO:0007669"/>
    <property type="project" value="UniProtKB-SubCell"/>
</dbReference>
<accession>A0A0S4IX99</accession>
<dbReference type="GO" id="GO:0005886">
    <property type="term" value="C:plasma membrane"/>
    <property type="evidence" value="ECO:0007669"/>
    <property type="project" value="UniProtKB-SubCell"/>
</dbReference>
<sequence length="977" mass="104422">MMPSAARMTLFFVVIVCWIVSLTIMTVNASSSLLERSALVDFYHATNGPTWAISTGLWAVADNSSNYCSGAWFGVQCVNGSSGVVSLSLINSGLSGTISTSIGNLSLLETFAITNNRVAGTLPDSFSFCTRMSVLDIDTNLLSGTLPSSFSAMQHMTRFLVLNNAFTGTLPTDYKAWTNITRFAPQNNLFTGTLPREYAAWTSLEAFDLEFNSFAGTLPPEYGPAWQALRYFTVRYNNCSGTLPLSYGNWTRLLEFMVNDNPLIEGTLPPEYGRGWQSISQIFIYNTKVSGSIPNDWGMMKTATNVFLFGNRLTGTLPASVGNMSKLATFNVALNSLSGTVPFESWSSLRSIQAMVLQDNPLLVGDVPATSAWNIFNMSSGLPAVFSICRTNICGPQLAVLALYGGYMCVPPGNLSLLSSVTLTTIPLLFGVMKTSQTVECSTGTPAPVAHQRTKTVSHAAVVPVVAYPPFTSAAAATSKAASSVIVSIIALQQLVPGVSNAAGLRMMQSTLILQRLRQHCVSPGGGGGSGGGSGDDGNSATTSSSTDVAGDDTLCCDSATSPTQLSIPMDYANDPLAGAIVGNTFIVVVVAALRIAGQFLVWRFLSSMAESKNDANSPKKDSMAQKFIFKPIRSIFESCWGVALIWPMFTVLLTPTVTVAVALLVIGKTSGVAFGVAFLVLWLCPWVVSTYGVLYSGAPRPSPAVNFKRRPLPGESRLLRVRRYVLEPKEELVLPRGGSRTFIQNFGPVFAPFRAARLWYFNVELTFSLINGVLTGVALGAPLTDICTTILVVGWLLVAAGVLECLSAFVIVPYSARIDLISLFVVNGLSVLSQVLALIDDSDAAQNASASIGVAASMFQLLLTIALTIDAILTSVLSTSGSGSGNNSGERVMRGITLRKEVQLGCSRPVPQNNRRRHDDRDGATLMSLSSSELKSLAPFSTFFEFPDSHAPHPPLYGNLESLIQAICKAKRKSQK</sequence>
<keyword evidence="7" id="KW-0675">Receptor</keyword>
<keyword evidence="3 11" id="KW-0812">Transmembrane</keyword>
<keyword evidence="4 12" id="KW-0732">Signal</keyword>
<evidence type="ECO:0000256" key="7">
    <source>
        <dbReference type="ARBA" id="ARBA00023170"/>
    </source>
</evidence>
<dbReference type="Gene3D" id="3.80.10.10">
    <property type="entry name" value="Ribonuclease Inhibitor"/>
    <property type="match status" value="2"/>
</dbReference>
<keyword evidence="8" id="KW-0325">Glycoprotein</keyword>
<dbReference type="VEuPathDB" id="TriTrypDB:BSAL_70090"/>
<feature type="signal peptide" evidence="12">
    <location>
        <begin position="1"/>
        <end position="29"/>
    </location>
</feature>
<dbReference type="PANTHER" id="PTHR48052">
    <property type="entry name" value="UNNAMED PRODUCT"/>
    <property type="match status" value="1"/>
</dbReference>
<feature type="compositionally biased region" description="Gly residues" evidence="10">
    <location>
        <begin position="524"/>
        <end position="536"/>
    </location>
</feature>
<dbReference type="InterPro" id="IPR032675">
    <property type="entry name" value="LRR_dom_sf"/>
</dbReference>
<keyword evidence="6 11" id="KW-0472">Membrane</keyword>
<evidence type="ECO:0000256" key="10">
    <source>
        <dbReference type="SAM" id="MobiDB-lite"/>
    </source>
</evidence>
<dbReference type="Proteomes" id="UP000051952">
    <property type="component" value="Unassembled WGS sequence"/>
</dbReference>
<feature type="transmembrane region" description="Helical" evidence="11">
    <location>
        <begin position="760"/>
        <end position="784"/>
    </location>
</feature>
<feature type="region of interest" description="Disordered" evidence="10">
    <location>
        <begin position="524"/>
        <end position="549"/>
    </location>
</feature>
<protein>
    <submittedName>
        <fullName evidence="13">GP46-like surface antigen, putative</fullName>
    </submittedName>
</protein>
<evidence type="ECO:0000256" key="3">
    <source>
        <dbReference type="ARBA" id="ARBA00022692"/>
    </source>
</evidence>
<feature type="chain" id="PRO_5006621647" evidence="12">
    <location>
        <begin position="30"/>
        <end position="977"/>
    </location>
</feature>
<evidence type="ECO:0000256" key="2">
    <source>
        <dbReference type="ARBA" id="ARBA00022475"/>
    </source>
</evidence>
<dbReference type="EMBL" id="CYKH01000507">
    <property type="protein sequence ID" value="CUG03278.1"/>
    <property type="molecule type" value="Genomic_DNA"/>
</dbReference>
<feature type="transmembrane region" description="Helical" evidence="11">
    <location>
        <begin position="852"/>
        <end position="874"/>
    </location>
</feature>
<evidence type="ECO:0000313" key="13">
    <source>
        <dbReference type="EMBL" id="CUG03278.1"/>
    </source>
</evidence>